<dbReference type="PANTHER" id="PTHR47506">
    <property type="entry name" value="TRANSCRIPTIONAL REGULATORY PROTEIN"/>
    <property type="match status" value="1"/>
</dbReference>
<dbReference type="Gene3D" id="1.10.10.60">
    <property type="entry name" value="Homeodomain-like"/>
    <property type="match status" value="1"/>
</dbReference>
<dbReference type="PROSITE" id="PS50977">
    <property type="entry name" value="HTH_TETR_2"/>
    <property type="match status" value="1"/>
</dbReference>
<evidence type="ECO:0000259" key="4">
    <source>
        <dbReference type="PROSITE" id="PS50977"/>
    </source>
</evidence>
<name>A0A094SJS5_9ZZZZ</name>
<evidence type="ECO:0000313" key="5">
    <source>
        <dbReference type="EMBL" id="KGA18723.1"/>
    </source>
</evidence>
<dbReference type="SUPFAM" id="SSF46689">
    <property type="entry name" value="Homeodomain-like"/>
    <property type="match status" value="1"/>
</dbReference>
<proteinExistence type="predicted"/>
<dbReference type="Pfam" id="PF00440">
    <property type="entry name" value="TetR_N"/>
    <property type="match status" value="1"/>
</dbReference>
<evidence type="ECO:0000256" key="1">
    <source>
        <dbReference type="ARBA" id="ARBA00023015"/>
    </source>
</evidence>
<evidence type="ECO:0000256" key="3">
    <source>
        <dbReference type="ARBA" id="ARBA00023163"/>
    </source>
</evidence>
<keyword evidence="1" id="KW-0805">Transcription regulation</keyword>
<dbReference type="AlphaFoldDB" id="A0A094SJS5"/>
<evidence type="ECO:0000256" key="2">
    <source>
        <dbReference type="ARBA" id="ARBA00023125"/>
    </source>
</evidence>
<dbReference type="PANTHER" id="PTHR47506:SF1">
    <property type="entry name" value="HTH-TYPE TRANSCRIPTIONAL REGULATOR YJDC"/>
    <property type="match status" value="1"/>
</dbReference>
<dbReference type="PRINTS" id="PR00455">
    <property type="entry name" value="HTHTETR"/>
</dbReference>
<protein>
    <recommendedName>
        <fullName evidence="4">HTH tetR-type domain-containing protein</fullName>
    </recommendedName>
</protein>
<dbReference type="InterPro" id="IPR001647">
    <property type="entry name" value="HTH_TetR"/>
</dbReference>
<comment type="caution">
    <text evidence="5">The sequence shown here is derived from an EMBL/GenBank/DDBJ whole genome shotgun (WGS) entry which is preliminary data.</text>
</comment>
<reference evidence="5" key="1">
    <citation type="submission" date="2014-06" db="EMBL/GenBank/DDBJ databases">
        <title>Key roles for freshwater Actinobacteria revealed by deep metagenomic sequencing.</title>
        <authorList>
            <person name="Ghai R."/>
            <person name="Mizuno C.M."/>
            <person name="Picazo A."/>
            <person name="Camacho A."/>
            <person name="Rodriguez-Valera F."/>
        </authorList>
    </citation>
    <scope>NUCLEOTIDE SEQUENCE</scope>
</reference>
<keyword evidence="3" id="KW-0804">Transcription</keyword>
<feature type="domain" description="HTH tetR-type" evidence="4">
    <location>
        <begin position="6"/>
        <end position="66"/>
    </location>
</feature>
<sequence length="120" mass="13221">MARPKEFEVAEVLLKARAVFAAQGYNGTSIDDLVRATGLMRGSIYQAFGSKRNLFLLQLAEAANDFKKTEVNLDILTVALMDLASHDKEIRLMCQAIVGQNSASFSKILGKNLIAKMKEK</sequence>
<dbReference type="InterPro" id="IPR009057">
    <property type="entry name" value="Homeodomain-like_sf"/>
</dbReference>
<organism evidence="5">
    <name type="scientific">freshwater metagenome</name>
    <dbReference type="NCBI Taxonomy" id="449393"/>
    <lineage>
        <taxon>unclassified sequences</taxon>
        <taxon>metagenomes</taxon>
        <taxon>ecological metagenomes</taxon>
    </lineage>
</organism>
<dbReference type="GO" id="GO:0003677">
    <property type="term" value="F:DNA binding"/>
    <property type="evidence" value="ECO:0007669"/>
    <property type="project" value="UniProtKB-KW"/>
</dbReference>
<keyword evidence="2" id="KW-0238">DNA-binding</keyword>
<accession>A0A094SJS5</accession>
<gene>
    <name evidence="5" type="ORF">GM51_7775</name>
</gene>
<dbReference type="EMBL" id="JNSL01000039">
    <property type="protein sequence ID" value="KGA18723.1"/>
    <property type="molecule type" value="Genomic_DNA"/>
</dbReference>